<name>A0A3M7TYQ8_9BACI</name>
<evidence type="ECO:0000259" key="2">
    <source>
        <dbReference type="PROSITE" id="PS50967"/>
    </source>
</evidence>
<dbReference type="SUPFAM" id="SSF47819">
    <property type="entry name" value="HRDC-like"/>
    <property type="match status" value="1"/>
</dbReference>
<dbReference type="PROSITE" id="PS50965">
    <property type="entry name" value="NERD"/>
    <property type="match status" value="1"/>
</dbReference>
<dbReference type="SMART" id="SM00341">
    <property type="entry name" value="HRDC"/>
    <property type="match status" value="1"/>
</dbReference>
<reference evidence="3 4" key="1">
    <citation type="submission" date="2018-10" db="EMBL/GenBank/DDBJ databases">
        <title>Bacillus Keqinensis sp. nov., a moderately halophilic bacterium isolated from a saline-alkaline lake.</title>
        <authorList>
            <person name="Wang H."/>
        </authorList>
    </citation>
    <scope>NUCLEOTIDE SEQUENCE [LARGE SCALE GENOMIC DNA]</scope>
    <source>
        <strain evidence="3 4">KQ-3</strain>
    </source>
</reference>
<dbReference type="Pfam" id="PF08378">
    <property type="entry name" value="NERD"/>
    <property type="match status" value="1"/>
</dbReference>
<dbReference type="Pfam" id="PF00570">
    <property type="entry name" value="HRDC"/>
    <property type="match status" value="1"/>
</dbReference>
<dbReference type="InterPro" id="IPR044876">
    <property type="entry name" value="HRDC_dom_sf"/>
</dbReference>
<gene>
    <name evidence="3" type="ORF">EBO34_08905</name>
</gene>
<dbReference type="InterPro" id="IPR010997">
    <property type="entry name" value="HRDC-like_sf"/>
</dbReference>
<proteinExistence type="predicted"/>
<dbReference type="EMBL" id="RHIB01000001">
    <property type="protein sequence ID" value="RNA70032.1"/>
    <property type="molecule type" value="Genomic_DNA"/>
</dbReference>
<dbReference type="AlphaFoldDB" id="A0A3M7TYQ8"/>
<dbReference type="GO" id="GO:0003676">
    <property type="term" value="F:nucleic acid binding"/>
    <property type="evidence" value="ECO:0007669"/>
    <property type="project" value="InterPro"/>
</dbReference>
<dbReference type="Proteomes" id="UP000278746">
    <property type="component" value="Unassembled WGS sequence"/>
</dbReference>
<feature type="domain" description="HRDC" evidence="2">
    <location>
        <begin position="294"/>
        <end position="369"/>
    </location>
</feature>
<evidence type="ECO:0000313" key="3">
    <source>
        <dbReference type="EMBL" id="RNA70032.1"/>
    </source>
</evidence>
<sequence>MNELKGFANKSNLVKNSYYMLEYSYINLGGDLVSIIDSMLYRVMNGKRTITKPIFMKEFTKENNQLTSLTSLASSPDHHSEWLNRDIAFLKQGIEGEANVYYELKNSFLPMICLHDIRLEHADYIAQFDFIVITRKEIIVLETKKLTGDITITPDGDFIRLFKNKYGKVYKKEGIYSPVSQNERHVAILKEVLMSKKLIGNMPVKSAVIMANAKTILDKSKAPKHVSNQIYKYDQVKNLIKKELDNPSNNRDTLEKYLYEIGEFLLAHNKPLEMDAASKYAIREVAATETPVVKTSHLSLEANLKEYRLKTARKEGIKAYMVFSNSEMKALIENPPATKDELLEVKGFGQKKVEKYGEGILAVISNDFM</sequence>
<dbReference type="Gene3D" id="1.10.150.80">
    <property type="entry name" value="HRDC domain"/>
    <property type="match status" value="1"/>
</dbReference>
<dbReference type="InterPro" id="IPR011528">
    <property type="entry name" value="NERD"/>
</dbReference>
<evidence type="ECO:0000313" key="4">
    <source>
        <dbReference type="Proteomes" id="UP000278746"/>
    </source>
</evidence>
<feature type="domain" description="NERD" evidence="1">
    <location>
        <begin position="92"/>
        <end position="212"/>
    </location>
</feature>
<comment type="caution">
    <text evidence="3">The sequence shown here is derived from an EMBL/GenBank/DDBJ whole genome shotgun (WGS) entry which is preliminary data.</text>
</comment>
<accession>A0A3M7TYQ8</accession>
<dbReference type="InterPro" id="IPR002121">
    <property type="entry name" value="HRDC_dom"/>
</dbReference>
<dbReference type="GO" id="GO:0000166">
    <property type="term" value="F:nucleotide binding"/>
    <property type="evidence" value="ECO:0007669"/>
    <property type="project" value="InterPro"/>
</dbReference>
<keyword evidence="4" id="KW-1185">Reference proteome</keyword>
<protein>
    <submittedName>
        <fullName evidence="3">Aldolase</fullName>
    </submittedName>
</protein>
<dbReference type="PROSITE" id="PS50967">
    <property type="entry name" value="HRDC"/>
    <property type="match status" value="1"/>
</dbReference>
<organism evidence="3 4">
    <name type="scientific">Alteribacter keqinensis</name>
    <dbReference type="NCBI Taxonomy" id="2483800"/>
    <lineage>
        <taxon>Bacteria</taxon>
        <taxon>Bacillati</taxon>
        <taxon>Bacillota</taxon>
        <taxon>Bacilli</taxon>
        <taxon>Bacillales</taxon>
        <taxon>Bacillaceae</taxon>
        <taxon>Alteribacter</taxon>
    </lineage>
</organism>
<evidence type="ECO:0000259" key="1">
    <source>
        <dbReference type="PROSITE" id="PS50965"/>
    </source>
</evidence>
<dbReference type="OrthoDB" id="9776650at2"/>